<reference evidence="2" key="1">
    <citation type="journal article" date="2015" name="BMC Genomics">
        <title>Genomic and transcriptomic analysis of the endophytic fungus Pestalotiopsis fici reveals its lifestyle and high potential for synthesis of natural products.</title>
        <authorList>
            <person name="Wang X."/>
            <person name="Zhang X."/>
            <person name="Liu L."/>
            <person name="Xiang M."/>
            <person name="Wang W."/>
            <person name="Sun X."/>
            <person name="Che Y."/>
            <person name="Guo L."/>
            <person name="Liu G."/>
            <person name="Guo L."/>
            <person name="Wang C."/>
            <person name="Yin W.B."/>
            <person name="Stadler M."/>
            <person name="Zhang X."/>
            <person name="Liu X."/>
        </authorList>
    </citation>
    <scope>NUCLEOTIDE SEQUENCE [LARGE SCALE GENOMIC DNA]</scope>
    <source>
        <strain evidence="2">W106-1 / CGMCC3.15140</strain>
    </source>
</reference>
<dbReference type="EMBL" id="KI912114">
    <property type="protein sequence ID" value="ETS79750.1"/>
    <property type="molecule type" value="Genomic_DNA"/>
</dbReference>
<dbReference type="SUPFAM" id="SSF51182">
    <property type="entry name" value="RmlC-like cupins"/>
    <property type="match status" value="1"/>
</dbReference>
<evidence type="ECO:0000313" key="2">
    <source>
        <dbReference type="Proteomes" id="UP000030651"/>
    </source>
</evidence>
<gene>
    <name evidence="1" type="ORF">PFICI_09603</name>
</gene>
<dbReference type="OMA" id="HTWTACP"/>
<dbReference type="GeneID" id="19274616"/>
<proteinExistence type="predicted"/>
<protein>
    <submittedName>
        <fullName evidence="1">Uncharacterized protein</fullName>
    </submittedName>
</protein>
<dbReference type="Proteomes" id="UP000030651">
    <property type="component" value="Unassembled WGS sequence"/>
</dbReference>
<dbReference type="RefSeq" id="XP_007836375.1">
    <property type="nucleotide sequence ID" value="XM_007838184.1"/>
</dbReference>
<accession>W3X111</accession>
<dbReference type="InParanoid" id="W3X111"/>
<name>W3X111_PESFW</name>
<evidence type="ECO:0000313" key="1">
    <source>
        <dbReference type="EMBL" id="ETS79750.1"/>
    </source>
</evidence>
<dbReference type="Gene3D" id="2.60.120.10">
    <property type="entry name" value="Jelly Rolls"/>
    <property type="match status" value="1"/>
</dbReference>
<dbReference type="KEGG" id="pfy:PFICI_09603"/>
<dbReference type="HOGENOM" id="CLU_1299723_0_0_1"/>
<dbReference type="OrthoDB" id="3452821at2759"/>
<sequence>MSTLSTANELATRLGYRFSNNCRITHGSGANVKKPFPEMNLTMHELVAGSTKRFAGQLGFIEFSTDLRLPRHVHMDLDKKRLTDERIMVLHGAGMVEIAGEIYVVAPGSLVDAIGGVPHTWTACPPGIRLPDGTITNGKFTMVYEYEEPTAFFPTASAQPITDASQYQEFRGNLDDIRFPVLSASEVVQRASIVFGKELLRLKLV</sequence>
<dbReference type="InterPro" id="IPR011051">
    <property type="entry name" value="RmlC_Cupin_sf"/>
</dbReference>
<dbReference type="InterPro" id="IPR014710">
    <property type="entry name" value="RmlC-like_jellyroll"/>
</dbReference>
<keyword evidence="2" id="KW-1185">Reference proteome</keyword>
<dbReference type="AlphaFoldDB" id="W3X111"/>
<organism evidence="1 2">
    <name type="scientific">Pestalotiopsis fici (strain W106-1 / CGMCC3.15140)</name>
    <dbReference type="NCBI Taxonomy" id="1229662"/>
    <lineage>
        <taxon>Eukaryota</taxon>
        <taxon>Fungi</taxon>
        <taxon>Dikarya</taxon>
        <taxon>Ascomycota</taxon>
        <taxon>Pezizomycotina</taxon>
        <taxon>Sordariomycetes</taxon>
        <taxon>Xylariomycetidae</taxon>
        <taxon>Amphisphaeriales</taxon>
        <taxon>Sporocadaceae</taxon>
        <taxon>Pestalotiopsis</taxon>
    </lineage>
</organism>
<dbReference type="eggNOG" id="ENOG502SQNU">
    <property type="taxonomic scope" value="Eukaryota"/>
</dbReference>